<proteinExistence type="predicted"/>
<dbReference type="AlphaFoldDB" id="A0A1B6GBQ9"/>
<reference evidence="2" key="1">
    <citation type="submission" date="2015-11" db="EMBL/GenBank/DDBJ databases">
        <title>De novo transcriptome assembly of four potential Pierce s Disease insect vectors from Arizona vineyards.</title>
        <authorList>
            <person name="Tassone E.E."/>
        </authorList>
    </citation>
    <scope>NUCLEOTIDE SEQUENCE</scope>
</reference>
<feature type="compositionally biased region" description="Polar residues" evidence="1">
    <location>
        <begin position="1"/>
        <end position="18"/>
    </location>
</feature>
<evidence type="ECO:0000256" key="1">
    <source>
        <dbReference type="SAM" id="MobiDB-lite"/>
    </source>
</evidence>
<feature type="region of interest" description="Disordered" evidence="1">
    <location>
        <begin position="1"/>
        <end position="20"/>
    </location>
</feature>
<dbReference type="EMBL" id="GECZ01010036">
    <property type="protein sequence ID" value="JAS59733.1"/>
    <property type="molecule type" value="Transcribed_RNA"/>
</dbReference>
<protein>
    <submittedName>
        <fullName evidence="2">Uncharacterized protein</fullName>
    </submittedName>
</protein>
<sequence>NSNCSHNIQDSSHQQSFTEDYKSLGEFTTAGIKNNLETTGPEHDSIELSNTFNSNQFSIQDNFGKQHTVTVKTDYIDKVNSTSNSNSLNFSSSVKTPNLKL</sequence>
<name>A0A1B6GBQ9_9HEMI</name>
<feature type="region of interest" description="Disordered" evidence="1">
    <location>
        <begin position="80"/>
        <end position="101"/>
    </location>
</feature>
<gene>
    <name evidence="2" type="ORF">g.50539</name>
</gene>
<feature type="compositionally biased region" description="Low complexity" evidence="1">
    <location>
        <begin position="80"/>
        <end position="93"/>
    </location>
</feature>
<organism evidence="2">
    <name type="scientific">Cuerna arida</name>
    <dbReference type="NCBI Taxonomy" id="1464854"/>
    <lineage>
        <taxon>Eukaryota</taxon>
        <taxon>Metazoa</taxon>
        <taxon>Ecdysozoa</taxon>
        <taxon>Arthropoda</taxon>
        <taxon>Hexapoda</taxon>
        <taxon>Insecta</taxon>
        <taxon>Pterygota</taxon>
        <taxon>Neoptera</taxon>
        <taxon>Paraneoptera</taxon>
        <taxon>Hemiptera</taxon>
        <taxon>Auchenorrhyncha</taxon>
        <taxon>Membracoidea</taxon>
        <taxon>Cicadellidae</taxon>
        <taxon>Cicadellinae</taxon>
        <taxon>Proconiini</taxon>
        <taxon>Cuerna</taxon>
    </lineage>
</organism>
<feature type="non-terminal residue" evidence="2">
    <location>
        <position position="1"/>
    </location>
</feature>
<accession>A0A1B6GBQ9</accession>
<evidence type="ECO:0000313" key="2">
    <source>
        <dbReference type="EMBL" id="JAS59733.1"/>
    </source>
</evidence>
<feature type="non-terminal residue" evidence="2">
    <location>
        <position position="101"/>
    </location>
</feature>